<evidence type="ECO:0000256" key="3">
    <source>
        <dbReference type="ARBA" id="ARBA00023125"/>
    </source>
</evidence>
<dbReference type="Pfam" id="PF00126">
    <property type="entry name" value="HTH_1"/>
    <property type="match status" value="1"/>
</dbReference>
<evidence type="ECO:0000256" key="4">
    <source>
        <dbReference type="ARBA" id="ARBA00023163"/>
    </source>
</evidence>
<evidence type="ECO:0000313" key="6">
    <source>
        <dbReference type="EMBL" id="PRC95013.1"/>
    </source>
</evidence>
<gene>
    <name evidence="6" type="ORF">S2091_0208</name>
</gene>
<sequence>MSKPLRSLSGLIDFECAARWCSFKLAARELNKTPAAISQQIKQLEQTLGFALFTRQTRQLVITEKGQELASAVAKHLRELNAKVAALQTTNEEHVLRISTTHSFAMKWLTPRLHRFVERHPELDIRIESNDALVNLNDSSYDVAIRYSKIQDTADAAPLLREKLVVVYSPALLKKTVSTKKSATQSLISLLKFPLLFEGTPENWLRLLKENRIPDAHYDFSHGYSHSGLLVQAAVAAHGVALAPYSIAYEDIRKGALIIAPFKRLTSQYGYRVLYRAEEEPSLKTKLFDAWLHEEVDEMESHLIEN</sequence>
<dbReference type="InterPro" id="IPR000847">
    <property type="entry name" value="LysR_HTH_N"/>
</dbReference>
<dbReference type="SUPFAM" id="SSF46785">
    <property type="entry name" value="Winged helix' DNA-binding domain"/>
    <property type="match status" value="1"/>
</dbReference>
<dbReference type="InterPro" id="IPR036388">
    <property type="entry name" value="WH-like_DNA-bd_sf"/>
</dbReference>
<dbReference type="InterPro" id="IPR005119">
    <property type="entry name" value="LysR_subst-bd"/>
</dbReference>
<dbReference type="GO" id="GO:0003677">
    <property type="term" value="F:DNA binding"/>
    <property type="evidence" value="ECO:0007669"/>
    <property type="project" value="UniProtKB-KW"/>
</dbReference>
<dbReference type="Gene3D" id="3.40.190.10">
    <property type="entry name" value="Periplasmic binding protein-like II"/>
    <property type="match status" value="2"/>
</dbReference>
<keyword evidence="4" id="KW-0804">Transcription</keyword>
<dbReference type="InterPro" id="IPR036390">
    <property type="entry name" value="WH_DNA-bd_sf"/>
</dbReference>
<evidence type="ECO:0000313" key="7">
    <source>
        <dbReference type="Proteomes" id="UP000237839"/>
    </source>
</evidence>
<dbReference type="AlphaFoldDB" id="A0A2S9H508"/>
<dbReference type="Gene3D" id="1.10.10.10">
    <property type="entry name" value="Winged helix-like DNA-binding domain superfamily/Winged helix DNA-binding domain"/>
    <property type="match status" value="1"/>
</dbReference>
<keyword evidence="7" id="KW-1185">Reference proteome</keyword>
<dbReference type="GO" id="GO:0003700">
    <property type="term" value="F:DNA-binding transcription factor activity"/>
    <property type="evidence" value="ECO:0007669"/>
    <property type="project" value="InterPro"/>
</dbReference>
<dbReference type="SUPFAM" id="SSF53850">
    <property type="entry name" value="Periplasmic binding protein-like II"/>
    <property type="match status" value="1"/>
</dbReference>
<dbReference type="InterPro" id="IPR058163">
    <property type="entry name" value="LysR-type_TF_proteobact-type"/>
</dbReference>
<evidence type="ECO:0000256" key="1">
    <source>
        <dbReference type="ARBA" id="ARBA00009437"/>
    </source>
</evidence>
<dbReference type="RefSeq" id="WP_105529921.1">
    <property type="nucleotide sequence ID" value="NZ_PUGF01000001.1"/>
</dbReference>
<dbReference type="CDD" id="cd08432">
    <property type="entry name" value="PBP2_GcdR_TrpI_HvrB_AmpR_like"/>
    <property type="match status" value="1"/>
</dbReference>
<proteinExistence type="inferred from homology"/>
<comment type="caution">
    <text evidence="6">The sequence shown here is derived from an EMBL/GenBank/DDBJ whole genome shotgun (WGS) entry which is preliminary data.</text>
</comment>
<accession>A0A2S9H508</accession>
<feature type="domain" description="HTH lysR-type" evidence="5">
    <location>
        <begin position="22"/>
        <end position="63"/>
    </location>
</feature>
<evidence type="ECO:0000256" key="2">
    <source>
        <dbReference type="ARBA" id="ARBA00023015"/>
    </source>
</evidence>
<dbReference type="Pfam" id="PF03466">
    <property type="entry name" value="LysR_substrate"/>
    <property type="match status" value="1"/>
</dbReference>
<keyword evidence="2" id="KW-0805">Transcription regulation</keyword>
<dbReference type="EMBL" id="PUGF01000001">
    <property type="protein sequence ID" value="PRC95013.1"/>
    <property type="molecule type" value="Genomic_DNA"/>
</dbReference>
<dbReference type="PRINTS" id="PR00039">
    <property type="entry name" value="HTHLYSR"/>
</dbReference>
<dbReference type="PANTHER" id="PTHR30537:SF5">
    <property type="entry name" value="HTH-TYPE TRANSCRIPTIONAL ACTIVATOR TTDR-RELATED"/>
    <property type="match status" value="1"/>
</dbReference>
<dbReference type="PANTHER" id="PTHR30537">
    <property type="entry name" value="HTH-TYPE TRANSCRIPTIONAL REGULATOR"/>
    <property type="match status" value="1"/>
</dbReference>
<reference evidence="6 7" key="1">
    <citation type="submission" date="2018-02" db="EMBL/GenBank/DDBJ databases">
        <title>Solimicrobium silvestre gen. nov., sp. nov., isolated from alpine forest soil.</title>
        <authorList>
            <person name="Margesin R."/>
            <person name="Albuquerque L."/>
            <person name="Zhang D.-C."/>
            <person name="Froufe H.J.C."/>
            <person name="Severino R."/>
            <person name="Roxo I."/>
            <person name="Egas C."/>
            <person name="Da Costa M.S."/>
        </authorList>
    </citation>
    <scope>NUCLEOTIDE SEQUENCE [LARGE SCALE GENOMIC DNA]</scope>
    <source>
        <strain evidence="6 7">S20-91</strain>
    </source>
</reference>
<dbReference type="Proteomes" id="UP000237839">
    <property type="component" value="Unassembled WGS sequence"/>
</dbReference>
<comment type="similarity">
    <text evidence="1">Belongs to the LysR transcriptional regulatory family.</text>
</comment>
<evidence type="ECO:0000259" key="5">
    <source>
        <dbReference type="PROSITE" id="PS50931"/>
    </source>
</evidence>
<organism evidence="6 7">
    <name type="scientific">Solimicrobium silvestre</name>
    <dbReference type="NCBI Taxonomy" id="2099400"/>
    <lineage>
        <taxon>Bacteria</taxon>
        <taxon>Pseudomonadati</taxon>
        <taxon>Pseudomonadota</taxon>
        <taxon>Betaproteobacteria</taxon>
        <taxon>Burkholderiales</taxon>
        <taxon>Oxalobacteraceae</taxon>
        <taxon>Solimicrobium</taxon>
    </lineage>
</organism>
<dbReference type="OrthoDB" id="8683153at2"/>
<name>A0A2S9H508_9BURK</name>
<keyword evidence="3" id="KW-0238">DNA-binding</keyword>
<protein>
    <submittedName>
        <fullName evidence="6">Transcriptional regulator</fullName>
    </submittedName>
</protein>
<dbReference type="PROSITE" id="PS50931">
    <property type="entry name" value="HTH_LYSR"/>
    <property type="match status" value="1"/>
</dbReference>